<accession>A0ABR2BD84</accession>
<evidence type="ECO:0000313" key="3">
    <source>
        <dbReference type="Proteomes" id="UP001472677"/>
    </source>
</evidence>
<comment type="caution">
    <text evidence="2">The sequence shown here is derived from an EMBL/GenBank/DDBJ whole genome shotgun (WGS) entry which is preliminary data.</text>
</comment>
<gene>
    <name evidence="2" type="ORF">V6N12_033073</name>
</gene>
<feature type="region of interest" description="Disordered" evidence="1">
    <location>
        <begin position="70"/>
        <end position="91"/>
    </location>
</feature>
<protein>
    <submittedName>
        <fullName evidence="2">Uncharacterized protein</fullName>
    </submittedName>
</protein>
<evidence type="ECO:0000256" key="1">
    <source>
        <dbReference type="SAM" id="MobiDB-lite"/>
    </source>
</evidence>
<reference evidence="2 3" key="1">
    <citation type="journal article" date="2024" name="G3 (Bethesda)">
        <title>Genome assembly of Hibiscus sabdariffa L. provides insights into metabolisms of medicinal natural products.</title>
        <authorList>
            <person name="Kim T."/>
        </authorList>
    </citation>
    <scope>NUCLEOTIDE SEQUENCE [LARGE SCALE GENOMIC DNA]</scope>
    <source>
        <strain evidence="2">TK-2024</strain>
        <tissue evidence="2">Old leaves</tissue>
    </source>
</reference>
<evidence type="ECO:0000313" key="2">
    <source>
        <dbReference type="EMBL" id="KAK8504822.1"/>
    </source>
</evidence>
<dbReference type="EMBL" id="JBBPBM010000134">
    <property type="protein sequence ID" value="KAK8504822.1"/>
    <property type="molecule type" value="Genomic_DNA"/>
</dbReference>
<feature type="compositionally biased region" description="Polar residues" evidence="1">
    <location>
        <begin position="70"/>
        <end position="85"/>
    </location>
</feature>
<name>A0ABR2BD84_9ROSI</name>
<dbReference type="Proteomes" id="UP001472677">
    <property type="component" value="Unassembled WGS sequence"/>
</dbReference>
<proteinExistence type="predicted"/>
<organism evidence="2 3">
    <name type="scientific">Hibiscus sabdariffa</name>
    <name type="common">roselle</name>
    <dbReference type="NCBI Taxonomy" id="183260"/>
    <lineage>
        <taxon>Eukaryota</taxon>
        <taxon>Viridiplantae</taxon>
        <taxon>Streptophyta</taxon>
        <taxon>Embryophyta</taxon>
        <taxon>Tracheophyta</taxon>
        <taxon>Spermatophyta</taxon>
        <taxon>Magnoliopsida</taxon>
        <taxon>eudicotyledons</taxon>
        <taxon>Gunneridae</taxon>
        <taxon>Pentapetalae</taxon>
        <taxon>rosids</taxon>
        <taxon>malvids</taxon>
        <taxon>Malvales</taxon>
        <taxon>Malvaceae</taxon>
        <taxon>Malvoideae</taxon>
        <taxon>Hibiscus</taxon>
    </lineage>
</organism>
<sequence length="91" mass="10058">MAFSAMATSCSSLSLSHLQLHPSSILSKPYPFLFFPSSSRLNPKKRVQSRSSTRFLHLLSVSNTALDSSNRASIATESKDPSSSYGRRYFP</sequence>
<keyword evidence="3" id="KW-1185">Reference proteome</keyword>